<evidence type="ECO:0000256" key="1">
    <source>
        <dbReference type="SAM" id="Phobius"/>
    </source>
</evidence>
<sequence length="59" mass="6012">MTSMIGKLRGARTALLTTGGFGTLTASAWIGLGTWAGLAAGGVSLLLLEYLTNDGGDRR</sequence>
<proteinExistence type="predicted"/>
<comment type="caution">
    <text evidence="2">The sequence shown here is derived from an EMBL/GenBank/DDBJ whole genome shotgun (WGS) entry which is preliminary data.</text>
</comment>
<dbReference type="RefSeq" id="WP_165298232.1">
    <property type="nucleotide sequence ID" value="NZ_JAAKZZ010000063.1"/>
</dbReference>
<protein>
    <submittedName>
        <fullName evidence="2">Uncharacterized protein</fullName>
    </submittedName>
</protein>
<evidence type="ECO:0000313" key="2">
    <source>
        <dbReference type="EMBL" id="NGO68529.1"/>
    </source>
</evidence>
<dbReference type="Proteomes" id="UP000477722">
    <property type="component" value="Unassembled WGS sequence"/>
</dbReference>
<organism evidence="2 3">
    <name type="scientific">Streptomyces boncukensis</name>
    <dbReference type="NCBI Taxonomy" id="2711219"/>
    <lineage>
        <taxon>Bacteria</taxon>
        <taxon>Bacillati</taxon>
        <taxon>Actinomycetota</taxon>
        <taxon>Actinomycetes</taxon>
        <taxon>Kitasatosporales</taxon>
        <taxon>Streptomycetaceae</taxon>
        <taxon>Streptomyces</taxon>
    </lineage>
</organism>
<keyword evidence="1" id="KW-0812">Transmembrane</keyword>
<gene>
    <name evidence="2" type="ORF">G5C65_09205</name>
</gene>
<dbReference type="AlphaFoldDB" id="A0A6G4WTB9"/>
<keyword evidence="1" id="KW-0472">Membrane</keyword>
<feature type="transmembrane region" description="Helical" evidence="1">
    <location>
        <begin position="28"/>
        <end position="51"/>
    </location>
</feature>
<dbReference type="EMBL" id="JAAKZZ010000063">
    <property type="protein sequence ID" value="NGO68529.1"/>
    <property type="molecule type" value="Genomic_DNA"/>
</dbReference>
<evidence type="ECO:0000313" key="3">
    <source>
        <dbReference type="Proteomes" id="UP000477722"/>
    </source>
</evidence>
<keyword evidence="1" id="KW-1133">Transmembrane helix</keyword>
<name>A0A6G4WTB9_9ACTN</name>
<reference evidence="2 3" key="1">
    <citation type="submission" date="2020-02" db="EMBL/GenBank/DDBJ databases">
        <title>Whole-genome analyses of novel actinobacteria.</title>
        <authorList>
            <person name="Sahin N."/>
            <person name="Tatar D."/>
        </authorList>
    </citation>
    <scope>NUCLEOTIDE SEQUENCE [LARGE SCALE GENOMIC DNA]</scope>
    <source>
        <strain evidence="2 3">SB3404</strain>
    </source>
</reference>
<keyword evidence="3" id="KW-1185">Reference proteome</keyword>
<accession>A0A6G4WTB9</accession>